<feature type="binding site" evidence="8">
    <location>
        <position position="115"/>
    </location>
    <ligand>
        <name>Mg(2+)</name>
        <dbReference type="ChEBI" id="CHEBI:18420"/>
        <label>1</label>
        <note>catalytic</note>
    </ligand>
</feature>
<dbReference type="Proteomes" id="UP000515160">
    <property type="component" value="Chromosome 3"/>
</dbReference>
<reference evidence="11" key="1">
    <citation type="submission" date="2025-08" db="UniProtKB">
        <authorList>
            <consortium name="RefSeq"/>
        </authorList>
    </citation>
    <scope>IDENTIFICATION</scope>
    <source>
        <strain evidence="11">15112-1751.03</strain>
        <tissue evidence="11">Whole Adult</tissue>
    </source>
</reference>
<dbReference type="InterPro" id="IPR033942">
    <property type="entry name" value="IMPase"/>
</dbReference>
<dbReference type="Pfam" id="PF00459">
    <property type="entry name" value="Inositol_P"/>
    <property type="match status" value="1"/>
</dbReference>
<dbReference type="GO" id="GO:0046854">
    <property type="term" value="P:phosphatidylinositol phosphate biosynthetic process"/>
    <property type="evidence" value="ECO:0007669"/>
    <property type="project" value="InterPro"/>
</dbReference>
<keyword evidence="10" id="KW-1185">Reference proteome</keyword>
<dbReference type="GO" id="GO:0007165">
    <property type="term" value="P:signal transduction"/>
    <property type="evidence" value="ECO:0007669"/>
    <property type="project" value="TreeGrafter"/>
</dbReference>
<dbReference type="CDD" id="cd01639">
    <property type="entry name" value="IMPase"/>
    <property type="match status" value="1"/>
</dbReference>
<dbReference type="SUPFAM" id="SSF56655">
    <property type="entry name" value="Carbohydrate phosphatase"/>
    <property type="match status" value="1"/>
</dbReference>
<dbReference type="GO" id="GO:0046872">
    <property type="term" value="F:metal ion binding"/>
    <property type="evidence" value="ECO:0007669"/>
    <property type="project" value="UniProtKB-KW"/>
</dbReference>
<evidence type="ECO:0000256" key="9">
    <source>
        <dbReference type="RuleBase" id="RU364068"/>
    </source>
</evidence>
<proteinExistence type="inferred from homology"/>
<name>A0A6P8XDX1_DROAB</name>
<evidence type="ECO:0000256" key="6">
    <source>
        <dbReference type="ARBA" id="ARBA00022801"/>
    </source>
</evidence>
<dbReference type="PANTHER" id="PTHR20854">
    <property type="entry name" value="INOSITOL MONOPHOSPHATASE"/>
    <property type="match status" value="1"/>
</dbReference>
<dbReference type="PROSITE" id="PS00629">
    <property type="entry name" value="IMP_1"/>
    <property type="match status" value="1"/>
</dbReference>
<dbReference type="GeneID" id="117571555"/>
<keyword evidence="5 8" id="KW-0479">Metal-binding</keyword>
<evidence type="ECO:0000256" key="2">
    <source>
        <dbReference type="ARBA" id="ARBA00001946"/>
    </source>
</evidence>
<dbReference type="FunFam" id="3.40.190.80:FF:000002">
    <property type="entry name" value="Inositol-1-monophosphatase"/>
    <property type="match status" value="1"/>
</dbReference>
<dbReference type="AlphaFoldDB" id="A0A6P8XDX1"/>
<comment type="similarity">
    <text evidence="4 9">Belongs to the inositol monophosphatase superfamily.</text>
</comment>
<feature type="binding site" evidence="8">
    <location>
        <position position="117"/>
    </location>
    <ligand>
        <name>Mg(2+)</name>
        <dbReference type="ChEBI" id="CHEBI:18420"/>
        <label>1</label>
        <note>catalytic</note>
    </ligand>
</feature>
<gene>
    <name evidence="11" type="primary">LOC117571555</name>
</gene>
<dbReference type="InterPro" id="IPR020550">
    <property type="entry name" value="Inositol_monophosphatase_CS"/>
</dbReference>
<evidence type="ECO:0000256" key="7">
    <source>
        <dbReference type="ARBA" id="ARBA00022842"/>
    </source>
</evidence>
<dbReference type="EC" id="3.1.3.25" evidence="9"/>
<evidence type="ECO:0000256" key="5">
    <source>
        <dbReference type="ARBA" id="ARBA00022723"/>
    </source>
</evidence>
<dbReference type="UniPathway" id="UPA00823">
    <property type="reaction ID" value="UER00788"/>
</dbReference>
<dbReference type="PROSITE" id="PS00630">
    <property type="entry name" value="IMP_2"/>
    <property type="match status" value="1"/>
</dbReference>
<feature type="binding site" evidence="8">
    <location>
        <position position="94"/>
    </location>
    <ligand>
        <name>Mg(2+)</name>
        <dbReference type="ChEBI" id="CHEBI:18420"/>
        <label>1</label>
        <note>catalytic</note>
    </ligand>
</feature>
<sequence>MEMFRLVRQWLLPLKSMTSKSNCAAVDLDKCYAQMNQLVDKAAKLMKEASTKMRLYDTKGNNTADLVTATDREIEQLLIKGLMEHFPDHVYIGEEGTGGAATGRKLTDAPTWIIDPIDGTTNFVHGLHYTCISVGFWLNKQPELAICCNPMIGQKFTARRNCGAYMNGVQIEASGQTELEKSIILNELNSANFEPELMAIQMGNSQKMLEKAHALRTTGSAAMDLCLVAMGAADGYYEFYPHCWDTAAGVLLVREAGGVVIDPAGGEFDVMGRRVLAAATPQLGEQMVKLLGDMQIYHARDDEPASTN</sequence>
<dbReference type="OrthoDB" id="10254945at2759"/>
<comment type="pathway">
    <text evidence="3 9">Polyol metabolism; myo-inositol biosynthesis; myo-inositol from D-glucose 6-phosphate: step 2/2.</text>
</comment>
<dbReference type="FunFam" id="3.30.540.10:FF:000004">
    <property type="entry name" value="Inositol-1-monophosphatase"/>
    <property type="match status" value="1"/>
</dbReference>
<accession>A0A6P8XDX1</accession>
<evidence type="ECO:0000256" key="8">
    <source>
        <dbReference type="PIRSR" id="PIRSR600760-2"/>
    </source>
</evidence>
<feature type="binding site" evidence="8">
    <location>
        <position position="245"/>
    </location>
    <ligand>
        <name>Mg(2+)</name>
        <dbReference type="ChEBI" id="CHEBI:18420"/>
        <label>1</label>
        <note>catalytic</note>
    </ligand>
</feature>
<dbReference type="GO" id="GO:0006021">
    <property type="term" value="P:inositol biosynthetic process"/>
    <property type="evidence" value="ECO:0007669"/>
    <property type="project" value="UniProtKB-UniPathway"/>
</dbReference>
<comment type="cofactor">
    <cofactor evidence="2 8 9">
        <name>Mg(2+)</name>
        <dbReference type="ChEBI" id="CHEBI:18420"/>
    </cofactor>
</comment>
<keyword evidence="7 8" id="KW-0460">Magnesium</keyword>
<dbReference type="PANTHER" id="PTHR20854:SF4">
    <property type="entry name" value="INOSITOL-1-MONOPHOSPHATASE-RELATED"/>
    <property type="match status" value="1"/>
</dbReference>
<evidence type="ECO:0000313" key="10">
    <source>
        <dbReference type="Proteomes" id="UP000515160"/>
    </source>
</evidence>
<organism evidence="10 11">
    <name type="scientific">Drosophila albomicans</name>
    <name type="common">Fruit fly</name>
    <dbReference type="NCBI Taxonomy" id="7291"/>
    <lineage>
        <taxon>Eukaryota</taxon>
        <taxon>Metazoa</taxon>
        <taxon>Ecdysozoa</taxon>
        <taxon>Arthropoda</taxon>
        <taxon>Hexapoda</taxon>
        <taxon>Insecta</taxon>
        <taxon>Pterygota</taxon>
        <taxon>Neoptera</taxon>
        <taxon>Endopterygota</taxon>
        <taxon>Diptera</taxon>
        <taxon>Brachycera</taxon>
        <taxon>Muscomorpha</taxon>
        <taxon>Ephydroidea</taxon>
        <taxon>Drosophilidae</taxon>
        <taxon>Drosophila</taxon>
    </lineage>
</organism>
<comment type="catalytic activity">
    <reaction evidence="1 9">
        <text>a myo-inositol phosphate + H2O = myo-inositol + phosphate</text>
        <dbReference type="Rhea" id="RHEA:24056"/>
        <dbReference type="ChEBI" id="CHEBI:15377"/>
        <dbReference type="ChEBI" id="CHEBI:17268"/>
        <dbReference type="ChEBI" id="CHEBI:43474"/>
        <dbReference type="ChEBI" id="CHEBI:84139"/>
        <dbReference type="EC" id="3.1.3.25"/>
    </reaction>
</comment>
<evidence type="ECO:0000313" key="11">
    <source>
        <dbReference type="RefSeq" id="XP_034109650.1"/>
    </source>
</evidence>
<dbReference type="PRINTS" id="PR00378">
    <property type="entry name" value="LIIMPHPHTASE"/>
</dbReference>
<dbReference type="InterPro" id="IPR020583">
    <property type="entry name" value="Inositol_monoP_metal-BS"/>
</dbReference>
<dbReference type="RefSeq" id="XP_034109650.1">
    <property type="nucleotide sequence ID" value="XM_034253759.2"/>
</dbReference>
<dbReference type="GO" id="GO:0008934">
    <property type="term" value="F:inositol monophosphate 1-phosphatase activity"/>
    <property type="evidence" value="ECO:0007669"/>
    <property type="project" value="InterPro"/>
</dbReference>
<dbReference type="InterPro" id="IPR000760">
    <property type="entry name" value="Inositol_monophosphatase-like"/>
</dbReference>
<dbReference type="Gene3D" id="3.40.190.80">
    <property type="match status" value="1"/>
</dbReference>
<evidence type="ECO:0000256" key="3">
    <source>
        <dbReference type="ARBA" id="ARBA00005152"/>
    </source>
</evidence>
<keyword evidence="6 9" id="KW-0378">Hydrolase</keyword>
<protein>
    <recommendedName>
        <fullName evidence="9">Inositol-1-monophosphatase</fullName>
        <ecNumber evidence="9">3.1.3.25</ecNumber>
    </recommendedName>
</protein>
<evidence type="ECO:0000256" key="4">
    <source>
        <dbReference type="ARBA" id="ARBA00009759"/>
    </source>
</evidence>
<dbReference type="Gene3D" id="3.30.540.10">
    <property type="entry name" value="Fructose-1,6-Bisphosphatase, subunit A, domain 1"/>
    <property type="match status" value="1"/>
</dbReference>
<feature type="binding site" evidence="8">
    <location>
        <position position="118"/>
    </location>
    <ligand>
        <name>Mg(2+)</name>
        <dbReference type="ChEBI" id="CHEBI:18420"/>
        <label>1</label>
        <note>catalytic</note>
    </ligand>
</feature>
<dbReference type="InterPro" id="IPR020552">
    <property type="entry name" value="Inositol_monoPase_Li-sen"/>
</dbReference>
<dbReference type="PRINTS" id="PR00377">
    <property type="entry name" value="IMPHPHTASES"/>
</dbReference>
<evidence type="ECO:0000256" key="1">
    <source>
        <dbReference type="ARBA" id="ARBA00001033"/>
    </source>
</evidence>